<keyword evidence="3" id="KW-1185">Reference proteome</keyword>
<organism evidence="2 3">
    <name type="scientific">Geobacillus thermoleovorans CCB_US3_UF5</name>
    <dbReference type="NCBI Taxonomy" id="1111068"/>
    <lineage>
        <taxon>Bacteria</taxon>
        <taxon>Bacillati</taxon>
        <taxon>Bacillota</taxon>
        <taxon>Bacilli</taxon>
        <taxon>Bacillales</taxon>
        <taxon>Anoxybacillaceae</taxon>
        <taxon>Geobacillus</taxon>
        <taxon>Geobacillus thermoleovorans group</taxon>
    </lineage>
</organism>
<dbReference type="InterPro" id="IPR002686">
    <property type="entry name" value="Transposase_17"/>
</dbReference>
<dbReference type="Gene3D" id="3.30.70.1290">
    <property type="entry name" value="Transposase IS200-like"/>
    <property type="match status" value="1"/>
</dbReference>
<accession>A0ABN4A0X2</accession>
<dbReference type="EMBL" id="CP003125">
    <property type="protein sequence ID" value="AEV19690.1"/>
    <property type="molecule type" value="Genomic_DNA"/>
</dbReference>
<dbReference type="InterPro" id="IPR036515">
    <property type="entry name" value="Transposase_17_sf"/>
</dbReference>
<dbReference type="Proteomes" id="UP000005636">
    <property type="component" value="Chromosome"/>
</dbReference>
<feature type="domain" description="Transposase IS200-like" evidence="1">
    <location>
        <begin position="11"/>
        <end position="49"/>
    </location>
</feature>
<evidence type="ECO:0000259" key="1">
    <source>
        <dbReference type="Pfam" id="PF01797"/>
    </source>
</evidence>
<dbReference type="Pfam" id="PF01797">
    <property type="entry name" value="Y1_Tnp"/>
    <property type="match status" value="1"/>
</dbReference>
<reference evidence="2 3" key="1">
    <citation type="submission" date="2011-11" db="EMBL/GenBank/DDBJ databases">
        <title>Complete genome sequence of thermophilic Geobacillus thermoleovorans CCB_US3_UF5.</title>
        <authorList>
            <person name="Muhd Sakaff M.K.L."/>
            <person name="Abdul Rahman A.Y."/>
            <person name="Saito J.A."/>
            <person name="Hou S."/>
            <person name="Alam M."/>
        </authorList>
    </citation>
    <scope>NUCLEOTIDE SEQUENCE [LARGE SCALE GENOMIC DNA]</scope>
    <source>
        <strain evidence="2 3">CCB_US3_UF5</strain>
    </source>
</reference>
<dbReference type="SUPFAM" id="SSF143422">
    <property type="entry name" value="Transposase IS200-like"/>
    <property type="match status" value="1"/>
</dbReference>
<proteinExistence type="predicted"/>
<gene>
    <name evidence="2" type="ORF">GTCCBUS3UF5_23850</name>
</gene>
<sequence>MEQEYRRTKTTVSLIYYHFVFCPRYRRKVLVGRVEERFKQLVEKFAKRMMGSSLRWK</sequence>
<protein>
    <recommendedName>
        <fullName evidence="1">Transposase IS200-like domain-containing protein</fullName>
    </recommendedName>
</protein>
<name>A0ABN4A0X2_GEOTH</name>
<evidence type="ECO:0000313" key="2">
    <source>
        <dbReference type="EMBL" id="AEV19690.1"/>
    </source>
</evidence>
<evidence type="ECO:0000313" key="3">
    <source>
        <dbReference type="Proteomes" id="UP000005636"/>
    </source>
</evidence>